<dbReference type="InterPro" id="IPR041395">
    <property type="entry name" value="McpB_HAMP_3rd"/>
</dbReference>
<feature type="region of interest" description="Disordered" evidence="6">
    <location>
        <begin position="665"/>
        <end position="695"/>
    </location>
</feature>
<dbReference type="PROSITE" id="PS50885">
    <property type="entry name" value="HAMP"/>
    <property type="match status" value="1"/>
</dbReference>
<dbReference type="SMART" id="SM00283">
    <property type="entry name" value="MA"/>
    <property type="match status" value="1"/>
</dbReference>
<dbReference type="FunFam" id="1.10.287.950:FF:000001">
    <property type="entry name" value="Methyl-accepting chemotaxis sensory transducer"/>
    <property type="match status" value="1"/>
</dbReference>
<feature type="domain" description="Methyl-accepting transducer" evidence="7">
    <location>
        <begin position="435"/>
        <end position="650"/>
    </location>
</feature>
<reference evidence="10" key="3">
    <citation type="submission" date="2023-08" db="EMBL/GenBank/DDBJ databases">
        <title>Complete genome sequence of Xanthomonas indica.</title>
        <authorList>
            <person name="Patil P.B."/>
            <person name="Rana R."/>
        </authorList>
    </citation>
    <scope>NUCLEOTIDE SEQUENCE</scope>
    <source>
        <strain evidence="10">PPL560</strain>
    </source>
</reference>
<gene>
    <name evidence="9" type="ORF">L3V74_02345</name>
    <name evidence="10" type="ORF">Q7W82_10635</name>
</gene>
<evidence type="ECO:0000256" key="1">
    <source>
        <dbReference type="ARBA" id="ARBA00004370"/>
    </source>
</evidence>
<dbReference type="GO" id="GO:0006935">
    <property type="term" value="P:chemotaxis"/>
    <property type="evidence" value="ECO:0007669"/>
    <property type="project" value="UniProtKB-KW"/>
</dbReference>
<evidence type="ECO:0000259" key="8">
    <source>
        <dbReference type="PROSITE" id="PS50885"/>
    </source>
</evidence>
<dbReference type="CDD" id="cd17527">
    <property type="entry name" value="HAMP_II"/>
    <property type="match status" value="1"/>
</dbReference>
<keyword evidence="2" id="KW-0145">Chemotaxis</keyword>
<evidence type="ECO:0000256" key="3">
    <source>
        <dbReference type="ARBA" id="ARBA00023224"/>
    </source>
</evidence>
<evidence type="ECO:0000259" key="7">
    <source>
        <dbReference type="PROSITE" id="PS50111"/>
    </source>
</evidence>
<dbReference type="InterPro" id="IPR004090">
    <property type="entry name" value="Chemotax_Me-accpt_rcpt"/>
</dbReference>
<dbReference type="SMART" id="SM00304">
    <property type="entry name" value="HAMP"/>
    <property type="match status" value="4"/>
</dbReference>
<dbReference type="GO" id="GO:0005886">
    <property type="term" value="C:plasma membrane"/>
    <property type="evidence" value="ECO:0007669"/>
    <property type="project" value="TreeGrafter"/>
</dbReference>
<evidence type="ECO:0000313" key="9">
    <source>
        <dbReference type="EMBL" id="MCI2260365.1"/>
    </source>
</evidence>
<accession>A0AAU8I0C4</accession>
<dbReference type="SUPFAM" id="SSF58104">
    <property type="entry name" value="Methyl-accepting chemotaxis protein (MCP) signaling domain"/>
    <property type="match status" value="1"/>
</dbReference>
<evidence type="ECO:0000256" key="2">
    <source>
        <dbReference type="ARBA" id="ARBA00022500"/>
    </source>
</evidence>
<comment type="subcellular location">
    <subcellularLocation>
        <location evidence="1">Membrane</location>
    </subcellularLocation>
</comment>
<evidence type="ECO:0000313" key="11">
    <source>
        <dbReference type="Proteomes" id="UP001430647"/>
    </source>
</evidence>
<dbReference type="Pfam" id="PF00015">
    <property type="entry name" value="MCPsignal"/>
    <property type="match status" value="1"/>
</dbReference>
<evidence type="ECO:0000256" key="4">
    <source>
        <dbReference type="ARBA" id="ARBA00029447"/>
    </source>
</evidence>
<dbReference type="PRINTS" id="PR00260">
    <property type="entry name" value="CHEMTRNSDUCR"/>
</dbReference>
<comment type="similarity">
    <text evidence="4">Belongs to the methyl-accepting chemotaxis (MCP) protein family.</text>
</comment>
<keyword evidence="11" id="KW-1185">Reference proteome</keyword>
<dbReference type="EMBL" id="CP131914">
    <property type="protein sequence ID" value="XCI78766.1"/>
    <property type="molecule type" value="Genomic_DNA"/>
</dbReference>
<evidence type="ECO:0000313" key="10">
    <source>
        <dbReference type="EMBL" id="XCI78766.1"/>
    </source>
</evidence>
<reference evidence="9 11" key="1">
    <citation type="journal article" date="2022" name="Curr. Microbiol.">
        <title>Xanthomonas indica sp. nov., a Novel Member of Non-Pathogenic Xanthomonas Community from Healthy Rice Seeds.</title>
        <authorList>
            <person name="Rana R."/>
            <person name="Madhavan V.N."/>
            <person name="Saroha T."/>
            <person name="Bansal K."/>
            <person name="Kaur A."/>
            <person name="Sonti R.V."/>
            <person name="Patel H.K."/>
            <person name="Patil P.B."/>
        </authorList>
    </citation>
    <scope>NUCLEOTIDE SEQUENCE [LARGE SCALE GENOMIC DNA]</scope>
    <source>
        <strain evidence="9 11">PPL560</strain>
    </source>
</reference>
<dbReference type="AlphaFoldDB" id="A0AAU8I0C4"/>
<dbReference type="GO" id="GO:0004888">
    <property type="term" value="F:transmembrane signaling receptor activity"/>
    <property type="evidence" value="ECO:0007669"/>
    <property type="project" value="InterPro"/>
</dbReference>
<name>A0AAU8I0C4_9XANT</name>
<dbReference type="Gene3D" id="1.20.120.1530">
    <property type="match status" value="3"/>
</dbReference>
<dbReference type="PROSITE" id="PS50111">
    <property type="entry name" value="CHEMOTAXIS_TRANSDUC_2"/>
    <property type="match status" value="1"/>
</dbReference>
<dbReference type="InterPro" id="IPR004089">
    <property type="entry name" value="MCPsignal_dom"/>
</dbReference>
<dbReference type="EMBL" id="JAKJPQ010000001">
    <property type="protein sequence ID" value="MCI2260365.1"/>
    <property type="molecule type" value="Genomic_DNA"/>
</dbReference>
<dbReference type="PANTHER" id="PTHR43531">
    <property type="entry name" value="PROTEIN ICFG"/>
    <property type="match status" value="1"/>
</dbReference>
<dbReference type="InterPro" id="IPR003660">
    <property type="entry name" value="HAMP_dom"/>
</dbReference>
<dbReference type="Gene3D" id="1.10.287.950">
    <property type="entry name" value="Methyl-accepting chemotaxis protein"/>
    <property type="match status" value="1"/>
</dbReference>
<organism evidence="10">
    <name type="scientific">Xanthomonas indica</name>
    <dbReference type="NCBI Taxonomy" id="2912242"/>
    <lineage>
        <taxon>Bacteria</taxon>
        <taxon>Pseudomonadati</taxon>
        <taxon>Pseudomonadota</taxon>
        <taxon>Gammaproteobacteria</taxon>
        <taxon>Lysobacterales</taxon>
        <taxon>Lysobacteraceae</taxon>
        <taxon>Xanthomonas</taxon>
    </lineage>
</organism>
<dbReference type="KEGG" id="xin:Q7W82_10635"/>
<dbReference type="RefSeq" id="WP_242156906.1">
    <property type="nucleotide sequence ID" value="NZ_CP131914.1"/>
</dbReference>
<dbReference type="Pfam" id="PF18575">
    <property type="entry name" value="HAMP_N3"/>
    <property type="match status" value="3"/>
</dbReference>
<sequence>MSQNRTLPFPLSTAAIVAVALPAAAAIAALALPLAGGLAWTLVAVATLAAAAVLGRSVRAAQQAAAAAQRELEVARTGLQALAQGELDRVDVAAAGGSEIGQALLAAQRPLRQLQADVAHMTSAHAAGDCDVMLDAASANGAYRTVAGDINQLVGGHIGLCKQAIDCVGEFGRGNFSAPLAAFPGKKAFINDTIEQVRRNMLGLIAEMRRVSEQHEAGEIDASIDSAHFQGDFRSVAEGINRMVGSHIAVKKQALGVVAEFGRGNFDAGMPQLPGKKAFINETLEQVRGNFKRLIGEIARMSEEHDRGDIDVQIDCTHLDGQFCAIGKAINRMVAAHIAVKKQALSVVAEFGRGNFDAPMPQLPGKKAFINEIIEQTRGNLRSVGDVIKVMGAMAEGDLSRQVQGHYEGAFADMQRYVNATIDKLTSIVTEVNGNAATLASAAEELSATAQSLSQAASEQAAGVEETSASLEQMTGSIAQNAENAKITDGMAGKASREAAESGEAVRATVAAMKEIARKIGIIDDIAYQTNLLALNAAIEAARAGEHGKGFAVVAAEVRKLAERSQVAAHEIGDVAGTSVNLAETTGRLLGEMEPSIRRTSDLVQEITAASEEQSTGVGQINAAVVQLSQTTQQSAANAEELAATAEEVSSQAEQLQTLMSFFTTGATTSPAPAPQPRRLPMSTQRAPRARSFGGPAATAQAARLEEAAFVSF</sequence>
<feature type="domain" description="HAMP" evidence="8">
    <location>
        <begin position="378"/>
        <end position="430"/>
    </location>
</feature>
<dbReference type="CDD" id="cd17528">
    <property type="entry name" value="HAMP_III"/>
    <property type="match status" value="3"/>
</dbReference>
<evidence type="ECO:0000256" key="6">
    <source>
        <dbReference type="SAM" id="MobiDB-lite"/>
    </source>
</evidence>
<protein>
    <submittedName>
        <fullName evidence="10">Methyl-accepting chemotaxis protein</fullName>
    </submittedName>
</protein>
<evidence type="ECO:0000256" key="5">
    <source>
        <dbReference type="PROSITE-ProRule" id="PRU00284"/>
    </source>
</evidence>
<keyword evidence="3 5" id="KW-0807">Transducer</keyword>
<reference evidence="9" key="2">
    <citation type="submission" date="2022-01" db="EMBL/GenBank/DDBJ databases">
        <authorList>
            <person name="Rana R."/>
            <person name="Patil P.B."/>
        </authorList>
    </citation>
    <scope>NUCLEOTIDE SEQUENCE</scope>
    <source>
        <strain evidence="9">PPL560</strain>
    </source>
</reference>
<proteinExistence type="inferred from homology"/>
<dbReference type="Proteomes" id="UP001430647">
    <property type="component" value="Unassembled WGS sequence"/>
</dbReference>
<dbReference type="GO" id="GO:0007165">
    <property type="term" value="P:signal transduction"/>
    <property type="evidence" value="ECO:0007669"/>
    <property type="project" value="UniProtKB-KW"/>
</dbReference>
<dbReference type="InterPro" id="IPR051310">
    <property type="entry name" value="MCP_chemotaxis"/>
</dbReference>
<dbReference type="PANTHER" id="PTHR43531:SF11">
    <property type="entry name" value="METHYL-ACCEPTING CHEMOTAXIS PROTEIN 3"/>
    <property type="match status" value="1"/>
</dbReference>